<dbReference type="Proteomes" id="UP000077521">
    <property type="component" value="Unassembled WGS sequence"/>
</dbReference>
<dbReference type="GO" id="GO:0008270">
    <property type="term" value="F:zinc ion binding"/>
    <property type="evidence" value="ECO:0007669"/>
    <property type="project" value="InterPro"/>
</dbReference>
<feature type="compositionally biased region" description="Polar residues" evidence="2">
    <location>
        <begin position="104"/>
        <end position="118"/>
    </location>
</feature>
<evidence type="ECO:0000256" key="1">
    <source>
        <dbReference type="ARBA" id="ARBA00022664"/>
    </source>
</evidence>
<reference evidence="3" key="1">
    <citation type="submission" date="2016-04" db="EMBL/GenBank/DDBJ databases">
        <authorList>
            <person name="Nguyen H.D."/>
            <person name="Samba Siva P."/>
            <person name="Cullis J."/>
            <person name="Levesque C.A."/>
            <person name="Hambleton S."/>
        </authorList>
    </citation>
    <scope>NUCLEOTIDE SEQUENCE</scope>
    <source>
        <strain evidence="3">DAOMC 236416</strain>
    </source>
</reference>
<dbReference type="InterPro" id="IPR036875">
    <property type="entry name" value="Znf_CCHC_sf"/>
</dbReference>
<proteinExistence type="predicted"/>
<reference evidence="3" key="2">
    <citation type="journal article" date="2019" name="IMA Fungus">
        <title>Genome sequencing and comparison of five Tilletia species to identify candidate genes for the detection of regulated species infecting wheat.</title>
        <authorList>
            <person name="Nguyen H.D.T."/>
            <person name="Sultana T."/>
            <person name="Kesanakurti P."/>
            <person name="Hambleton S."/>
        </authorList>
    </citation>
    <scope>NUCLEOTIDE SEQUENCE</scope>
    <source>
        <strain evidence="3">DAOMC 236416</strain>
    </source>
</reference>
<dbReference type="GO" id="GO:0003676">
    <property type="term" value="F:nucleic acid binding"/>
    <property type="evidence" value="ECO:0007669"/>
    <property type="project" value="InterPro"/>
</dbReference>
<name>A0A177T5B2_9BASI</name>
<organism evidence="3 4">
    <name type="scientific">Tilletia indica</name>
    <dbReference type="NCBI Taxonomy" id="43049"/>
    <lineage>
        <taxon>Eukaryota</taxon>
        <taxon>Fungi</taxon>
        <taxon>Dikarya</taxon>
        <taxon>Basidiomycota</taxon>
        <taxon>Ustilaginomycotina</taxon>
        <taxon>Exobasidiomycetes</taxon>
        <taxon>Tilletiales</taxon>
        <taxon>Tilletiaceae</taxon>
        <taxon>Tilletia</taxon>
    </lineage>
</organism>
<keyword evidence="4" id="KW-1185">Reference proteome</keyword>
<evidence type="ECO:0000256" key="2">
    <source>
        <dbReference type="SAM" id="MobiDB-lite"/>
    </source>
</evidence>
<dbReference type="AlphaFoldDB" id="A0A177T5B2"/>
<feature type="region of interest" description="Disordered" evidence="2">
    <location>
        <begin position="1"/>
        <end position="31"/>
    </location>
</feature>
<evidence type="ECO:0000313" key="4">
    <source>
        <dbReference type="Proteomes" id="UP000077521"/>
    </source>
</evidence>
<feature type="compositionally biased region" description="Polar residues" evidence="2">
    <location>
        <begin position="21"/>
        <end position="31"/>
    </location>
</feature>
<dbReference type="GO" id="GO:0006397">
    <property type="term" value="P:mRNA processing"/>
    <property type="evidence" value="ECO:0007669"/>
    <property type="project" value="UniProtKB-KW"/>
</dbReference>
<evidence type="ECO:0000313" key="3">
    <source>
        <dbReference type="EMBL" id="KAE8249664.1"/>
    </source>
</evidence>
<dbReference type="EMBL" id="LWDF02000375">
    <property type="protein sequence ID" value="KAE8249664.1"/>
    <property type="molecule type" value="Genomic_DNA"/>
</dbReference>
<accession>A0A177T5B2</accession>
<feature type="region of interest" description="Disordered" evidence="2">
    <location>
        <begin position="104"/>
        <end position="195"/>
    </location>
</feature>
<dbReference type="SUPFAM" id="SSF57756">
    <property type="entry name" value="Retrovirus zinc finger-like domains"/>
    <property type="match status" value="1"/>
</dbReference>
<keyword evidence="1" id="KW-0507">mRNA processing</keyword>
<dbReference type="PROSITE" id="PS50158">
    <property type="entry name" value="ZF_CCHC"/>
    <property type="match status" value="1"/>
</dbReference>
<comment type="caution">
    <text evidence="3">The sequence shown here is derived from an EMBL/GenBank/DDBJ whole genome shotgun (WGS) entry which is preliminary data.</text>
</comment>
<sequence>MPPKSDKGPAASTSSAAADETLSTPSATLSQPSMADIFNAIRAISERVDSFADRLEAIESETAAQKGQLTEFILKNLGKGTVEPMFKSPTSPFAADNKDRVTQSVTRQFGQGTQSPSFGLQLGPEGGPFGLTPPHGLAQPHAETRAKNRPSMGVSGFPLPPQANSAAQRRAAPSGATAQTTRFTLPPHRSVPRDSDPAMVAAKADLMTAHQEYVRSIHSSWTDAQIDEEATRRAAEDYLGIRKRAIEDALSGTPAKTIGAHSFEPGRPFRKINWDMVKIMAKLSWTNWSDWRSSMYSLLGTVPGAIGILEGTIYGPRYLSPEDLSSHPDYDEALDLELGQVIQSSTEMDVKSLLLKPTSEQELRGSVFYRELRTWLVPNQGYSALKLIARMGRHRQREEESVRQFGERLRKFNLELQSAGETIDQNKQVGFLLAGLRSRFHAARDGIVSRQAAGEQFNFEKALRILAETEESFGAFEDRRRPVQTRSVPPLSRPSAHLAEYDQEDDEMYSDDDDDELQALAVQIARKILQKRRSHGNGYSNKPFNKPCFCCKKVGHRAVDCPDVADDGVPSAQEATSRAFVASKNQLPEPAGPPHTCGKAEARASLAENVPALGAFEAQAWEDELGALPAALNIMSSA</sequence>
<gene>
    <name evidence="3" type="ORF">A4X13_0g5118</name>
</gene>
<protein>
    <submittedName>
        <fullName evidence="3">Uncharacterized protein</fullName>
    </submittedName>
</protein>
<dbReference type="InterPro" id="IPR001878">
    <property type="entry name" value="Znf_CCHC"/>
</dbReference>